<dbReference type="OrthoDB" id="1320198at2759"/>
<feature type="compositionally biased region" description="Polar residues" evidence="1">
    <location>
        <begin position="1"/>
        <end position="12"/>
    </location>
</feature>
<evidence type="ECO:0000256" key="1">
    <source>
        <dbReference type="SAM" id="MobiDB-lite"/>
    </source>
</evidence>
<gene>
    <name evidence="2 5" type="primary">orf119b</name>
    <name evidence="5" type="ORF">NitaMp090</name>
</gene>
<sequence>MNHSTWQQQKWSLAQVKGESKEEFHFGKEKGSSKRRTQSQGASFPVSKCQVPRACVRRKLPFFFLVFPCNEPKGERQGSVSRFNLKSLVSPTARVKGESKDYVQPGVTCQRSPSRRKGE</sequence>
<feature type="region of interest" description="Disordered" evidence="1">
    <location>
        <begin position="1"/>
        <end position="45"/>
    </location>
</feature>
<dbReference type="Proteomes" id="UP000790787">
    <property type="component" value="Mitochondrion MT"/>
</dbReference>
<evidence type="ECO:0000313" key="3">
    <source>
        <dbReference type="Proteomes" id="UP000084051"/>
    </source>
</evidence>
<proteinExistence type="predicted"/>
<dbReference type="AlphaFoldDB" id="Q5M9Y4"/>
<reference evidence="5" key="3">
    <citation type="submission" date="2025-04" db="UniProtKB">
        <authorList>
            <consortium name="RefSeq"/>
        </authorList>
    </citation>
    <scope>IDENTIFICATION</scope>
    <source>
        <tissue evidence="5">Leaf</tissue>
    </source>
</reference>
<keyword evidence="4" id="KW-1185">Reference proteome</keyword>
<dbReference type="RefSeq" id="YP_173429.1">
    <property type="nucleotide sequence ID" value="NC_006581.1"/>
</dbReference>
<evidence type="ECO:0000313" key="4">
    <source>
        <dbReference type="Proteomes" id="UP000790787"/>
    </source>
</evidence>
<reference evidence="2 3" key="2">
    <citation type="journal article" date="2005" name="Mol. Genet. Genomics">
        <title>The complete nucleotide sequence and multipartite organization of the tobacco mitochondrial genome: comparative analysis of mitochondrial genomes in higher plants.</title>
        <authorList>
            <person name="Sugiyama Y."/>
            <person name="Watase Y."/>
            <person name="Nagase M."/>
            <person name="Makita N."/>
            <person name="Yagura S."/>
            <person name="Hirai A."/>
            <person name="Sugiura M."/>
        </authorList>
    </citation>
    <scope>NUCLEOTIDE SEQUENCE</scope>
    <source>
        <strain evidence="3">cv. TN90</strain>
        <tissue evidence="2 5">Leaf</tissue>
    </source>
</reference>
<dbReference type="EMBL" id="BA000042">
    <property type="protein sequence ID" value="BAD83494.1"/>
    <property type="molecule type" value="Genomic_DNA"/>
</dbReference>
<organism evidence="2">
    <name type="scientific">Nicotiana tabacum</name>
    <name type="common">Common tobacco</name>
    <dbReference type="NCBI Taxonomy" id="4097"/>
    <lineage>
        <taxon>Eukaryota</taxon>
        <taxon>Viridiplantae</taxon>
        <taxon>Streptophyta</taxon>
        <taxon>Embryophyta</taxon>
        <taxon>Tracheophyta</taxon>
        <taxon>Spermatophyta</taxon>
        <taxon>Magnoliopsida</taxon>
        <taxon>eudicotyledons</taxon>
        <taxon>Gunneridae</taxon>
        <taxon>Pentapetalae</taxon>
        <taxon>asterids</taxon>
        <taxon>lamiids</taxon>
        <taxon>Solanales</taxon>
        <taxon>Solanaceae</taxon>
        <taxon>Nicotianoideae</taxon>
        <taxon>Nicotianeae</taxon>
        <taxon>Nicotiana</taxon>
    </lineage>
</organism>
<feature type="region of interest" description="Disordered" evidence="1">
    <location>
        <begin position="96"/>
        <end position="119"/>
    </location>
</feature>
<geneLocation type="mitochondrion" evidence="2 5"/>
<dbReference type="KEGG" id="nta:3205331"/>
<keyword evidence="2 5" id="KW-0496">Mitochondrion</keyword>
<protein>
    <submittedName>
        <fullName evidence="2 5">Uncharacterized protein</fullName>
    </submittedName>
</protein>
<evidence type="ECO:0000313" key="2">
    <source>
        <dbReference type="EMBL" id="BAD83494.1"/>
    </source>
</evidence>
<evidence type="ECO:0000313" key="5">
    <source>
        <dbReference type="RefSeq" id="YP_173429.1"/>
    </source>
</evidence>
<name>Q5M9Y4_TOBAC</name>
<feature type="compositionally biased region" description="Basic and acidic residues" evidence="1">
    <location>
        <begin position="18"/>
        <end position="32"/>
    </location>
</feature>
<accession>Q5M9Y4</accession>
<dbReference type="PaxDb" id="4097-Q5M9Y4"/>
<dbReference type="GeneID" id="3205331"/>
<reference evidence="5" key="1">
    <citation type="submission" date="2004-12" db="EMBL/GenBank/DDBJ databases">
        <authorList>
            <consortium name="NCBI Genome Project"/>
        </authorList>
    </citation>
    <scope>NUCLEOTIDE SEQUENCE</scope>
    <source>
        <tissue evidence="5">Leaf</tissue>
    </source>
</reference>